<evidence type="ECO:0000256" key="2">
    <source>
        <dbReference type="SAM" id="Phobius"/>
    </source>
</evidence>
<dbReference type="RefSeq" id="WP_413037854.1">
    <property type="nucleotide sequence ID" value="NZ_JACHEJ010000043.1"/>
</dbReference>
<reference evidence="3 4" key="1">
    <citation type="submission" date="2020-08" db="EMBL/GenBank/DDBJ databases">
        <title>Genomic Encyclopedia of Type Strains, Phase IV (KMG-IV): sequencing the most valuable type-strain genomes for metagenomic binning, comparative biology and taxonomic classification.</title>
        <authorList>
            <person name="Goeker M."/>
        </authorList>
    </citation>
    <scope>NUCLEOTIDE SEQUENCE [LARGE SCALE GENOMIC DNA]</scope>
    <source>
        <strain evidence="3 4">DSM 102134</strain>
    </source>
</reference>
<name>A0A7W9Z2Y7_9HYPH</name>
<proteinExistence type="predicted"/>
<dbReference type="Proteomes" id="UP000535501">
    <property type="component" value="Unassembled WGS sequence"/>
</dbReference>
<sequence>MNAVKAPAWKWEWNLNTLVILIGFVGGLMTWGATWNELENRSAANAQGIERLDKRLTAVEASMRVLDTQELRLKAVEKQSSDASSRCARSRRRSTRSVRISAL</sequence>
<organism evidence="3 4">
    <name type="scientific">Pseudorhizobium flavum</name>
    <dbReference type="NCBI Taxonomy" id="1335061"/>
    <lineage>
        <taxon>Bacteria</taxon>
        <taxon>Pseudomonadati</taxon>
        <taxon>Pseudomonadota</taxon>
        <taxon>Alphaproteobacteria</taxon>
        <taxon>Hyphomicrobiales</taxon>
        <taxon>Rhizobiaceae</taxon>
        <taxon>Rhizobium/Agrobacterium group</taxon>
        <taxon>Pseudorhizobium</taxon>
    </lineage>
</organism>
<evidence type="ECO:0000313" key="4">
    <source>
        <dbReference type="Proteomes" id="UP000535501"/>
    </source>
</evidence>
<keyword evidence="4" id="KW-1185">Reference proteome</keyword>
<gene>
    <name evidence="3" type="ORF">HNQ75_004568</name>
</gene>
<comment type="caution">
    <text evidence="3">The sequence shown here is derived from an EMBL/GenBank/DDBJ whole genome shotgun (WGS) entry which is preliminary data.</text>
</comment>
<dbReference type="EMBL" id="JACHEJ010000043">
    <property type="protein sequence ID" value="MBB6182579.1"/>
    <property type="molecule type" value="Genomic_DNA"/>
</dbReference>
<keyword evidence="2" id="KW-0812">Transmembrane</keyword>
<feature type="region of interest" description="Disordered" evidence="1">
    <location>
        <begin position="80"/>
        <end position="103"/>
    </location>
</feature>
<accession>A0A7W9Z2Y7</accession>
<evidence type="ECO:0000256" key="1">
    <source>
        <dbReference type="SAM" id="MobiDB-lite"/>
    </source>
</evidence>
<evidence type="ECO:0000313" key="3">
    <source>
        <dbReference type="EMBL" id="MBB6182579.1"/>
    </source>
</evidence>
<dbReference type="AlphaFoldDB" id="A0A7W9Z2Y7"/>
<feature type="transmembrane region" description="Helical" evidence="2">
    <location>
        <begin position="15"/>
        <end position="33"/>
    </location>
</feature>
<keyword evidence="2" id="KW-0472">Membrane</keyword>
<keyword evidence="2" id="KW-1133">Transmembrane helix</keyword>
<protein>
    <submittedName>
        <fullName evidence="3">Uncharacterized protein</fullName>
    </submittedName>
</protein>